<gene>
    <name evidence="10" type="ORF">L484_015370</name>
</gene>
<dbReference type="InterPro" id="IPR018200">
    <property type="entry name" value="USP_CS"/>
</dbReference>
<dbReference type="PANTHER" id="PTHR14571:SF9">
    <property type="entry name" value="HISTONE-LYSINE N-METHYLTRANSFERASE SET-26-RELATED"/>
    <property type="match status" value="1"/>
</dbReference>
<comment type="similarity">
    <text evidence="2">Belongs to the peptidase C19 family.</text>
</comment>
<feature type="compositionally biased region" description="Basic residues" evidence="7">
    <location>
        <begin position="1070"/>
        <end position="1080"/>
    </location>
</feature>
<feature type="compositionally biased region" description="Polar residues" evidence="7">
    <location>
        <begin position="821"/>
        <end position="830"/>
    </location>
</feature>
<dbReference type="GO" id="GO:0016579">
    <property type="term" value="P:protein deubiquitination"/>
    <property type="evidence" value="ECO:0007669"/>
    <property type="project" value="InterPro"/>
</dbReference>
<dbReference type="SUPFAM" id="SSF54001">
    <property type="entry name" value="Cysteine proteinases"/>
    <property type="match status" value="1"/>
</dbReference>
<feature type="compositionally biased region" description="Basic and acidic residues" evidence="7">
    <location>
        <begin position="568"/>
        <end position="582"/>
    </location>
</feature>
<sequence>MKGRSHHRLQSSDPPDDWVNGSWTVDCVCGVNFDDGEEMVNCDECGVWVHTRCSRYVKGDDIFVCDKCKIKNNRNDSEETEVAQLLVELPTKTMRIENSYAPNGPPRRPFRLWTDIPIEERVHVQGIPGGDPSLFGGLSSVFTPELWKCTGYVPKKFNFRYREFPCWDEKEGGDNKLDEENENPVDKGAGVLFSLSKESVFATPVAALVGLRGGDEEATRNRKVSLKEAKKWGSEGIDARRSENGGKKESSLVRPVVLHSGRRKKEDSGISKDRSGKKKARTTEKEVDAKKRGTHSSKIVFTPTSDAKQLEFYEDRAPKFPKGEIQSTKNKNLKETTIKEPTSNPHLAAHGNVEKHSTEALSSNVSRQDFPIGTGLKEEKIDHQHPAVLESSPKEDDAVGSSVQRDNVKEEGDNMTVGKLDDSFESSDKNVDNSLVKDVPGVALEVKDNQVQDSYVDTSLKSELPNLEVKKELDHSSGSLPNIQSSPQGDAKDPGISLGKMLETSKLNSATISTSQSSDDKAEHLDRSLEAVGNSHMSKADQLSGEPCQLKSELESADGLMALQKTPSEQKKGSGIPEEHSRAGGTMLNSQGLPSQRNMVACSGKSSSMPTTVLTAKSSSSDNVKSTDASNHNPVAKPQITSESNANVRKDRCPHDVREEDRDDVPRKSVKERPKSILHSAPKPSHPSRISHDPLSKKTTPESKDNVLCVSSKTSSAANTTAVSSGSVEPTGSLHHQKAVHTHNRTTVSGVPPKGEKFNQPNIQPSSKINQNHTTSVCPPVLSSLPATLSDEELALLLHQELNSSPRVPRVPRVRHAGSLPQLSSPSATSMLIKRTSSSGGKDHSSVSRRKYRDAPRDGFRSSREVADEGKRKDRVPSSHDLNRQDTDDTAEASTKREENGSSAMESVKKNMPSTSAATNSGPSSSTEANERNMSSIRSSPRNTSDEDTGTVGGPIHRTLPGLINEIMSKGKRMTYEELCNAVLPHWHNLRKHNGERYAYTSHSQAVLDCLRNRHEWARLVDRGPKTNSSRKRRKLDADDSEDNEYGKGKTANQVDSKSLESQKEDFPKGKRKARKRRRLALQGRGVRDIRRRRKQELISDEDFGTSSNSSEDSMSSEDEIQGGGARPEGSEASVSSDETGTIFRESIMTIPDSGFMIDNGASCLPLPPEEEKRIVKELTDQSEANLKEGNLYYVVSNRWYSSWQRYAGQAMDESSVDGWASESQNMDVLSVKTAGRPGEIDNSDILLKEDDFDGDELELRRMLEEGRDYVLVPQQVWEKLLDWYKGGPALPRKLISQGMIHKTFIVEVYPLCLKLIDDRDKSQSLVRLSKKASVRELYEKVCRLRELEQEKACIWDYFNKRKHAILSISNRALEDSNLQMDQEILLEVQDGNYTSRLGKDSTGNELALVSLEPSRSSVTIAGGPTMSNGHSTGYNFNLYQGSAVSSSFSDMDDGYDAYKLRKGERGGLAGLQNLGNTCFMNSALQCLVHTPPLVEYFLQDYSDEINTENPLGMHGELALAFGELLRKLWSSGRTTIAPRAFKGKLARFAPQFSGYNQHDSQELLAFLLDGLHEDLNRVKRKPYIETKDSDGRQDEEVADECWKNHKARNDSLIVDVCQGQYKSTLVCPACEKISITFDPFMYLSLPLPSTVTRPMTVTVFCGDGSGLPIPYTVNLLKQGCCKDLSEALSSACCLKSDEILLLAEVYEKRIFRYLENPSEPLASIKEDNHIVAYRLCKNWVGRTRIEIIHRPHEKCSSDSIKGYQGKFIGTPLVTYLEDPVSGADIDASVSRLLSPLKRTRSSGKLHNGKENGCVKGAIEEPSNSSNFRSLSMDKTELEETSSSELSFQLFVTDGNSSSCKPIEKDSVVNSARVVKVFLDWSDEEHDLYDISYLKDLPEVQKAGFTVKKTRQEAISLFTCLEAFLKEEPLGPDDMWYCPECKEHRQATKKLDLWMLPEILVFHLKRFSYSRYSKNKLDTFVNFPIHDLDLSKYVISKDGKPHVYELYAISNHYGGLGGGHYTAYAKLIDENRWYHFDDSHVSPVNESEIRTSAAYVLFYKRVKTEPNAGVGETSQGS</sequence>
<comment type="subcellular location">
    <subcellularLocation>
        <location evidence="1">Nucleus</location>
    </subcellularLocation>
</comment>
<feature type="compositionally biased region" description="Polar residues" evidence="7">
    <location>
        <begin position="451"/>
        <end position="461"/>
    </location>
</feature>
<dbReference type="PROSITE" id="PS50235">
    <property type="entry name" value="USP_3"/>
    <property type="match status" value="1"/>
</dbReference>
<dbReference type="PROSITE" id="PS00972">
    <property type="entry name" value="USP_1"/>
    <property type="match status" value="1"/>
</dbReference>
<dbReference type="eggNOG" id="KOG1870">
    <property type="taxonomic scope" value="Eukaryota"/>
</dbReference>
<dbReference type="Pfam" id="PF00443">
    <property type="entry name" value="UCH"/>
    <property type="match status" value="1"/>
</dbReference>
<feature type="compositionally biased region" description="Basic and acidic residues" evidence="7">
    <location>
        <begin position="853"/>
        <end position="887"/>
    </location>
</feature>
<feature type="region of interest" description="Disordered" evidence="7">
    <location>
        <begin position="817"/>
        <end position="959"/>
    </location>
</feature>
<feature type="region of interest" description="Disordered" evidence="7">
    <location>
        <begin position="317"/>
        <end position="775"/>
    </location>
</feature>
<dbReference type="PROSITE" id="PS51283">
    <property type="entry name" value="DUSP"/>
    <property type="match status" value="1"/>
</dbReference>
<keyword evidence="3" id="KW-0479">Metal-binding</keyword>
<dbReference type="InterPro" id="IPR056065">
    <property type="entry name" value="DUF7648"/>
</dbReference>
<feature type="compositionally biased region" description="Basic and acidic residues" evidence="7">
    <location>
        <begin position="419"/>
        <end position="431"/>
    </location>
</feature>
<dbReference type="GO" id="GO:0005634">
    <property type="term" value="C:nucleus"/>
    <property type="evidence" value="ECO:0007669"/>
    <property type="project" value="UniProtKB-SubCell"/>
</dbReference>
<dbReference type="GO" id="GO:0004843">
    <property type="term" value="F:cysteine-type deubiquitinase activity"/>
    <property type="evidence" value="ECO:0007669"/>
    <property type="project" value="InterPro"/>
</dbReference>
<dbReference type="InterPro" id="IPR035927">
    <property type="entry name" value="DUSP-like_sf"/>
</dbReference>
<feature type="compositionally biased region" description="Polar residues" evidence="7">
    <location>
        <begin position="476"/>
        <end position="488"/>
    </location>
</feature>
<feature type="compositionally biased region" description="Basic and acidic residues" evidence="7">
    <location>
        <begin position="264"/>
        <end position="274"/>
    </location>
</feature>
<dbReference type="SMART" id="SM00249">
    <property type="entry name" value="PHD"/>
    <property type="match status" value="1"/>
</dbReference>
<dbReference type="Proteomes" id="UP000030645">
    <property type="component" value="Unassembled WGS sequence"/>
</dbReference>
<dbReference type="InterPro" id="IPR019786">
    <property type="entry name" value="Zinc_finger_PHD-type_CS"/>
</dbReference>
<dbReference type="InterPro" id="IPR011011">
    <property type="entry name" value="Znf_FYVE_PHD"/>
</dbReference>
<keyword evidence="6" id="KW-0539">Nucleus</keyword>
<feature type="compositionally biased region" description="Polar residues" evidence="7">
    <location>
        <begin position="505"/>
        <end position="517"/>
    </location>
</feature>
<feature type="domain" description="DUSP" evidence="9">
    <location>
        <begin position="1167"/>
        <end position="1296"/>
    </location>
</feature>
<evidence type="ECO:0000256" key="5">
    <source>
        <dbReference type="ARBA" id="ARBA00022833"/>
    </source>
</evidence>
<feature type="region of interest" description="Disordered" evidence="7">
    <location>
        <begin position="230"/>
        <end position="303"/>
    </location>
</feature>
<keyword evidence="11" id="KW-1185">Reference proteome</keyword>
<keyword evidence="5" id="KW-0862">Zinc</keyword>
<dbReference type="Gene3D" id="3.30.2230.10">
    <property type="entry name" value="DUSP-like"/>
    <property type="match status" value="1"/>
</dbReference>
<dbReference type="PROSITE" id="PS00973">
    <property type="entry name" value="USP_2"/>
    <property type="match status" value="1"/>
</dbReference>
<dbReference type="STRING" id="981085.W9RCB2"/>
<dbReference type="InterPro" id="IPR028889">
    <property type="entry name" value="USP"/>
</dbReference>
<feature type="compositionally biased region" description="Polar residues" evidence="7">
    <location>
        <begin position="912"/>
        <end position="943"/>
    </location>
</feature>
<dbReference type="Gene3D" id="3.90.70.10">
    <property type="entry name" value="Cysteine proteinases"/>
    <property type="match status" value="2"/>
</dbReference>
<accession>W9RCB2</accession>
<evidence type="ECO:0000256" key="1">
    <source>
        <dbReference type="ARBA" id="ARBA00004123"/>
    </source>
</evidence>
<feature type="domain" description="USP" evidence="8">
    <location>
        <begin position="1470"/>
        <end position="2062"/>
    </location>
</feature>
<dbReference type="InterPro" id="IPR001394">
    <property type="entry name" value="Peptidase_C19_UCH"/>
</dbReference>
<feature type="compositionally biased region" description="Basic and acidic residues" evidence="7">
    <location>
        <begin position="281"/>
        <end position="291"/>
    </location>
</feature>
<evidence type="ECO:0000256" key="3">
    <source>
        <dbReference type="ARBA" id="ARBA00022723"/>
    </source>
</evidence>
<feature type="compositionally biased region" description="Polar residues" evidence="7">
    <location>
        <begin position="587"/>
        <end position="647"/>
    </location>
</feature>
<dbReference type="SMART" id="SM00695">
    <property type="entry name" value="DUSP"/>
    <property type="match status" value="1"/>
</dbReference>
<feature type="compositionally biased region" description="Basic and acidic residues" evidence="7">
    <location>
        <begin position="690"/>
        <end position="705"/>
    </location>
</feature>
<evidence type="ECO:0000259" key="8">
    <source>
        <dbReference type="PROSITE" id="PS50235"/>
    </source>
</evidence>
<dbReference type="Gene3D" id="3.10.20.90">
    <property type="entry name" value="Phosphatidylinositol 3-kinase Catalytic Subunit, Chain A, domain 1"/>
    <property type="match status" value="1"/>
</dbReference>
<evidence type="ECO:0000256" key="7">
    <source>
        <dbReference type="SAM" id="MobiDB-lite"/>
    </source>
</evidence>
<dbReference type="InterPro" id="IPR038765">
    <property type="entry name" value="Papain-like_cys_pep_sf"/>
</dbReference>
<dbReference type="InterPro" id="IPR013083">
    <property type="entry name" value="Znf_RING/FYVE/PHD"/>
</dbReference>
<feature type="compositionally biased region" description="Low complexity" evidence="7">
    <location>
        <begin position="710"/>
        <end position="728"/>
    </location>
</feature>
<dbReference type="PROSITE" id="PS01359">
    <property type="entry name" value="ZF_PHD_1"/>
    <property type="match status" value="1"/>
</dbReference>
<keyword evidence="10" id="KW-0378">Hydrolase</keyword>
<dbReference type="Pfam" id="PF06337">
    <property type="entry name" value="DUSP"/>
    <property type="match status" value="1"/>
</dbReference>
<dbReference type="InterPro" id="IPR001965">
    <property type="entry name" value="Znf_PHD"/>
</dbReference>
<evidence type="ECO:0000256" key="6">
    <source>
        <dbReference type="ARBA" id="ARBA00023242"/>
    </source>
</evidence>
<organism evidence="10 11">
    <name type="scientific">Morus notabilis</name>
    <dbReference type="NCBI Taxonomy" id="981085"/>
    <lineage>
        <taxon>Eukaryota</taxon>
        <taxon>Viridiplantae</taxon>
        <taxon>Streptophyta</taxon>
        <taxon>Embryophyta</taxon>
        <taxon>Tracheophyta</taxon>
        <taxon>Spermatophyta</taxon>
        <taxon>Magnoliopsida</taxon>
        <taxon>eudicotyledons</taxon>
        <taxon>Gunneridae</taxon>
        <taxon>Pentapetalae</taxon>
        <taxon>rosids</taxon>
        <taxon>fabids</taxon>
        <taxon>Rosales</taxon>
        <taxon>Moraceae</taxon>
        <taxon>Moreae</taxon>
        <taxon>Morus</taxon>
    </lineage>
</organism>
<proteinExistence type="inferred from homology"/>
<dbReference type="GO" id="GO:0008270">
    <property type="term" value="F:zinc ion binding"/>
    <property type="evidence" value="ECO:0007669"/>
    <property type="project" value="UniProtKB-KW"/>
</dbReference>
<evidence type="ECO:0000256" key="4">
    <source>
        <dbReference type="ARBA" id="ARBA00022771"/>
    </source>
</evidence>
<dbReference type="InterPro" id="IPR006615">
    <property type="entry name" value="Pept_C19_DUSP"/>
</dbReference>
<feature type="compositionally biased region" description="Basic and acidic residues" evidence="7">
    <location>
        <begin position="1058"/>
        <end position="1069"/>
    </location>
</feature>
<feature type="compositionally biased region" description="Basic and acidic residues" evidence="7">
    <location>
        <begin position="376"/>
        <end position="385"/>
    </location>
</feature>
<reference evidence="11" key="1">
    <citation type="submission" date="2013-01" db="EMBL/GenBank/DDBJ databases">
        <title>Draft Genome Sequence of a Mulberry Tree, Morus notabilis C.K. Schneid.</title>
        <authorList>
            <person name="He N."/>
            <person name="Zhao S."/>
        </authorList>
    </citation>
    <scope>NUCLEOTIDE SEQUENCE</scope>
</reference>
<feature type="compositionally biased region" description="Basic and acidic residues" evidence="7">
    <location>
        <begin position="230"/>
        <end position="251"/>
    </location>
</feature>
<evidence type="ECO:0000259" key="9">
    <source>
        <dbReference type="PROSITE" id="PS51283"/>
    </source>
</evidence>
<evidence type="ECO:0000313" key="11">
    <source>
        <dbReference type="Proteomes" id="UP000030645"/>
    </source>
</evidence>
<keyword evidence="4" id="KW-0863">Zinc-finger</keyword>
<feature type="compositionally biased region" description="Basic and acidic residues" evidence="7">
    <location>
        <begin position="518"/>
        <end position="529"/>
    </location>
</feature>
<dbReference type="EMBL" id="KE344854">
    <property type="protein sequence ID" value="EXB81894.1"/>
    <property type="molecule type" value="Genomic_DNA"/>
</dbReference>
<dbReference type="SUPFAM" id="SSF57903">
    <property type="entry name" value="FYVE/PHD zinc finger"/>
    <property type="match status" value="1"/>
</dbReference>
<evidence type="ECO:0000256" key="2">
    <source>
        <dbReference type="ARBA" id="ARBA00009085"/>
    </source>
</evidence>
<name>W9RCB2_9ROSA</name>
<protein>
    <submittedName>
        <fullName evidence="10">Ubiquitin carboxyl-terminal hydrolase 10</fullName>
    </submittedName>
</protein>
<dbReference type="Pfam" id="PF24659">
    <property type="entry name" value="DUF7648"/>
    <property type="match status" value="1"/>
</dbReference>
<dbReference type="Gene3D" id="3.30.40.10">
    <property type="entry name" value="Zinc/RING finger domain, C3HC4 (zinc finger)"/>
    <property type="match status" value="1"/>
</dbReference>
<feature type="compositionally biased region" description="Basic residues" evidence="7">
    <location>
        <begin position="735"/>
        <end position="744"/>
    </location>
</feature>
<evidence type="ECO:0000313" key="10">
    <source>
        <dbReference type="EMBL" id="EXB81894.1"/>
    </source>
</evidence>
<dbReference type="SUPFAM" id="SSF143791">
    <property type="entry name" value="DUSP-like"/>
    <property type="match status" value="1"/>
</dbReference>
<dbReference type="CDD" id="cd02674">
    <property type="entry name" value="Peptidase_C19R"/>
    <property type="match status" value="1"/>
</dbReference>
<feature type="region of interest" description="Disordered" evidence="7">
    <location>
        <begin position="1022"/>
        <end position="1139"/>
    </location>
</feature>
<feature type="compositionally biased region" description="Basic and acidic residues" evidence="7">
    <location>
        <begin position="648"/>
        <end position="675"/>
    </location>
</feature>
<feature type="compositionally biased region" description="Polar residues" evidence="7">
    <location>
        <begin position="759"/>
        <end position="775"/>
    </location>
</feature>
<dbReference type="PANTHER" id="PTHR14571">
    <property type="entry name" value="HISTONE-LYSINE N-METHYLTRANSFERASE SET-26-RELATED"/>
    <property type="match status" value="1"/>
</dbReference>